<dbReference type="AlphaFoldDB" id="A0A2Z6IFL4"/>
<dbReference type="OrthoDB" id="9802272at2"/>
<dbReference type="PANTHER" id="PTHR34610">
    <property type="entry name" value="SSL7007 PROTEIN"/>
    <property type="match status" value="1"/>
</dbReference>
<dbReference type="InterPro" id="IPR029060">
    <property type="entry name" value="PIN-like_dom_sf"/>
</dbReference>
<organism evidence="2 3">
    <name type="scientific">Sutterella megalosphaeroides</name>
    <dbReference type="NCBI Taxonomy" id="2494234"/>
    <lineage>
        <taxon>Bacteria</taxon>
        <taxon>Pseudomonadati</taxon>
        <taxon>Pseudomonadota</taxon>
        <taxon>Betaproteobacteria</taxon>
        <taxon>Burkholderiales</taxon>
        <taxon>Sutterellaceae</taxon>
        <taxon>Sutterella</taxon>
    </lineage>
</organism>
<evidence type="ECO:0000313" key="3">
    <source>
        <dbReference type="Proteomes" id="UP000271003"/>
    </source>
</evidence>
<dbReference type="InterPro" id="IPR002850">
    <property type="entry name" value="PIN_toxin-like"/>
</dbReference>
<proteinExistence type="predicted"/>
<evidence type="ECO:0000259" key="1">
    <source>
        <dbReference type="Pfam" id="PF13470"/>
    </source>
</evidence>
<dbReference type="SUPFAM" id="SSF88723">
    <property type="entry name" value="PIN domain-like"/>
    <property type="match status" value="1"/>
</dbReference>
<protein>
    <recommendedName>
        <fullName evidence="1">PIN domain-containing protein</fullName>
    </recommendedName>
</protein>
<evidence type="ECO:0000313" key="2">
    <source>
        <dbReference type="EMBL" id="BBF23948.1"/>
    </source>
</evidence>
<accession>A0A2Z6IFL4</accession>
<reference evidence="2 3" key="1">
    <citation type="journal article" date="2018" name="Int. J. Syst. Evol. Microbiol.">
        <title>Mesosutterella multiformis gen. nov., sp. nov., a member of the family Sutterellaceae and Sutterella megalosphaeroides sp. nov., isolated from human faeces.</title>
        <authorList>
            <person name="Sakamoto M."/>
            <person name="Ikeyama N."/>
            <person name="Kunihiro T."/>
            <person name="Iino T."/>
            <person name="Yuki M."/>
            <person name="Ohkuma M."/>
        </authorList>
    </citation>
    <scope>NUCLEOTIDE SEQUENCE [LARGE SCALE GENOMIC DNA]</scope>
    <source>
        <strain evidence="2 3">6FBBBH3</strain>
    </source>
</reference>
<dbReference type="PANTHER" id="PTHR34610:SF3">
    <property type="entry name" value="SSL7007 PROTEIN"/>
    <property type="match status" value="1"/>
</dbReference>
<dbReference type="EMBL" id="AP018786">
    <property type="protein sequence ID" value="BBF23948.1"/>
    <property type="molecule type" value="Genomic_DNA"/>
</dbReference>
<dbReference type="Pfam" id="PF13470">
    <property type="entry name" value="PIN_3"/>
    <property type="match status" value="1"/>
</dbReference>
<keyword evidence="3" id="KW-1185">Reference proteome</keyword>
<dbReference type="InterPro" id="IPR002716">
    <property type="entry name" value="PIN_dom"/>
</dbReference>
<dbReference type="KEGG" id="sutt:SUTMEG_18390"/>
<dbReference type="RefSeq" id="WP_120177503.1">
    <property type="nucleotide sequence ID" value="NZ_AP018786.1"/>
</dbReference>
<gene>
    <name evidence="2" type="ORF">SUTMEG_18390</name>
</gene>
<name>A0A2Z6IFL4_9BURK</name>
<dbReference type="Proteomes" id="UP000271003">
    <property type="component" value="Chromosome"/>
</dbReference>
<sequence>MPLSEAREAHLARLFARDPILPTDSACVADGTRAGDAFDDFSRSTRGAALVVDTNVLLDLYYWKDPRSVELRSAIDAGRLVPVRDRASVRELAEVLDRPRFGLEFDAVSALLEAWCKTALPVPEVLVEEAGRKLVEKRILCRDPLDQKFLDLAAAARALGLVTKDKLVLRAGKKLARLGVKTALPEDVATILSRAPKTF</sequence>
<feature type="domain" description="PIN" evidence="1">
    <location>
        <begin position="50"/>
        <end position="166"/>
    </location>
</feature>